<reference evidence="8 9" key="1">
    <citation type="submission" date="2018-11" db="EMBL/GenBank/DDBJ databases">
        <authorList>
            <consortium name="Pathogen Informatics"/>
        </authorList>
    </citation>
    <scope>NUCLEOTIDE SEQUENCE [LARGE SCALE GENOMIC DNA]</scope>
</reference>
<dbReference type="SUPFAM" id="SSF48371">
    <property type="entry name" value="ARM repeat"/>
    <property type="match status" value="1"/>
</dbReference>
<comment type="similarity">
    <text evidence="2">Belongs to the adaptor complexes large subunit family.</text>
</comment>
<dbReference type="AlphaFoldDB" id="A0A3P7LGG0"/>
<accession>A0A3P7LGG0</accession>
<organism evidence="8 9">
    <name type="scientific">Dibothriocephalus latus</name>
    <name type="common">Fish tapeworm</name>
    <name type="synonym">Diphyllobothrium latum</name>
    <dbReference type="NCBI Taxonomy" id="60516"/>
    <lineage>
        <taxon>Eukaryota</taxon>
        <taxon>Metazoa</taxon>
        <taxon>Spiralia</taxon>
        <taxon>Lophotrochozoa</taxon>
        <taxon>Platyhelminthes</taxon>
        <taxon>Cestoda</taxon>
        <taxon>Eucestoda</taxon>
        <taxon>Diphyllobothriidea</taxon>
        <taxon>Diphyllobothriidae</taxon>
        <taxon>Dibothriocephalus</taxon>
    </lineage>
</organism>
<name>A0A3P7LGG0_DIBLA</name>
<proteinExistence type="inferred from homology"/>
<comment type="subcellular location">
    <subcellularLocation>
        <location evidence="1">Endomembrane system</location>
    </subcellularLocation>
</comment>
<keyword evidence="3" id="KW-0813">Transport</keyword>
<dbReference type="GO" id="GO:0016192">
    <property type="term" value="P:vesicle-mediated transport"/>
    <property type="evidence" value="ECO:0007669"/>
    <property type="project" value="InterPro"/>
</dbReference>
<dbReference type="InterPro" id="IPR002553">
    <property type="entry name" value="Clathrin/coatomer_adapt-like_N"/>
</dbReference>
<dbReference type="GO" id="GO:0012505">
    <property type="term" value="C:endomembrane system"/>
    <property type="evidence" value="ECO:0007669"/>
    <property type="project" value="UniProtKB-SubCell"/>
</dbReference>
<evidence type="ECO:0000256" key="5">
    <source>
        <dbReference type="ARBA" id="ARBA00023136"/>
    </source>
</evidence>
<dbReference type="InterPro" id="IPR026739">
    <property type="entry name" value="AP_beta"/>
</dbReference>
<keyword evidence="4" id="KW-0653">Protein transport</keyword>
<dbReference type="InterPro" id="IPR016024">
    <property type="entry name" value="ARM-type_fold"/>
</dbReference>
<evidence type="ECO:0000256" key="6">
    <source>
        <dbReference type="SAM" id="MobiDB-lite"/>
    </source>
</evidence>
<gene>
    <name evidence="8" type="ORF">DILT_LOCUS5594</name>
</gene>
<dbReference type="PANTHER" id="PTHR11134">
    <property type="entry name" value="ADAPTOR COMPLEX SUBUNIT BETA FAMILY MEMBER"/>
    <property type="match status" value="1"/>
</dbReference>
<feature type="compositionally biased region" description="Acidic residues" evidence="6">
    <location>
        <begin position="304"/>
        <end position="314"/>
    </location>
</feature>
<evidence type="ECO:0000256" key="2">
    <source>
        <dbReference type="ARBA" id="ARBA00006613"/>
    </source>
</evidence>
<dbReference type="GO" id="GO:0030117">
    <property type="term" value="C:membrane coat"/>
    <property type="evidence" value="ECO:0007669"/>
    <property type="project" value="InterPro"/>
</dbReference>
<dbReference type="Proteomes" id="UP000281553">
    <property type="component" value="Unassembled WGS sequence"/>
</dbReference>
<evidence type="ECO:0000256" key="4">
    <source>
        <dbReference type="ARBA" id="ARBA00022927"/>
    </source>
</evidence>
<evidence type="ECO:0000256" key="1">
    <source>
        <dbReference type="ARBA" id="ARBA00004308"/>
    </source>
</evidence>
<evidence type="ECO:0000313" key="8">
    <source>
        <dbReference type="EMBL" id="VDN09763.1"/>
    </source>
</evidence>
<protein>
    <recommendedName>
        <fullName evidence="7">Clathrin/coatomer adaptor adaptin-like N-terminal domain-containing protein</fullName>
    </recommendedName>
</protein>
<dbReference type="GO" id="GO:0006886">
    <property type="term" value="P:intracellular protein transport"/>
    <property type="evidence" value="ECO:0007669"/>
    <property type="project" value="InterPro"/>
</dbReference>
<keyword evidence="5" id="KW-0472">Membrane</keyword>
<dbReference type="Pfam" id="PF01602">
    <property type="entry name" value="Adaptin_N"/>
    <property type="match status" value="1"/>
</dbReference>
<feature type="region of interest" description="Disordered" evidence="6">
    <location>
        <begin position="222"/>
        <end position="323"/>
    </location>
</feature>
<evidence type="ECO:0000259" key="7">
    <source>
        <dbReference type="Pfam" id="PF01602"/>
    </source>
</evidence>
<dbReference type="OrthoDB" id="302453at2759"/>
<feature type="compositionally biased region" description="Acidic residues" evidence="6">
    <location>
        <begin position="269"/>
        <end position="297"/>
    </location>
</feature>
<evidence type="ECO:0000313" key="9">
    <source>
        <dbReference type="Proteomes" id="UP000281553"/>
    </source>
</evidence>
<feature type="domain" description="Clathrin/coatomer adaptor adaptin-like N-terminal" evidence="7">
    <location>
        <begin position="2"/>
        <end position="452"/>
    </location>
</feature>
<dbReference type="InterPro" id="IPR011989">
    <property type="entry name" value="ARM-like"/>
</dbReference>
<dbReference type="Gene3D" id="1.25.10.10">
    <property type="entry name" value="Leucine-rich Repeat Variant"/>
    <property type="match status" value="1"/>
</dbReference>
<dbReference type="EMBL" id="UYRU01047730">
    <property type="protein sequence ID" value="VDN09763.1"/>
    <property type="molecule type" value="Genomic_DNA"/>
</dbReference>
<evidence type="ECO:0000256" key="3">
    <source>
        <dbReference type="ARBA" id="ARBA00022448"/>
    </source>
</evidence>
<keyword evidence="9" id="KW-1185">Reference proteome</keyword>
<sequence>MKKMLDGNKENMKLAAMKRIISMVARGKDCSDLFAAVVKNVVSKDPEVHSFAVRLKKLVYVYLTRYAEEQQDLALLSIATFQKSLKDPNQLIRACALRVLSSIRVPVIVPILMLAIRDAASDLSPYVRKTAAHAIPKLFSLDPEEKETLIDVIDKLLADKSTLVAGSAVQAFEEVCPDRFDLIHRHFRKLCNLLMDVEEWGQVVILGMLTRYARMQFPNPAAKSAEDSRAAKETSPAAAGPSTNQPAAQKGLSYVPGKLKIREMKKEEEIDAEEEDEEEEKEEEDDEEEKEEEEESEDLKTESSEEEEAEEDEREPSPTGGMSPAEIHALTILHADYRLLISSCRLLLLNRNAAVVMATAQLLYYCATKQEMPSVVRALLRILHSTKQVEVQHVVLANIATISLTYPELFEPHLRNFFVFNSDHTQVKLFKLEILTNLISEATAPIILREFQLSFSLCF</sequence>